<protein>
    <submittedName>
        <fullName evidence="1">Uncharacterized protein</fullName>
    </submittedName>
</protein>
<evidence type="ECO:0000313" key="1">
    <source>
        <dbReference type="EMBL" id="CAF4338107.1"/>
    </source>
</evidence>
<comment type="caution">
    <text evidence="1">The sequence shown here is derived from an EMBL/GenBank/DDBJ whole genome shotgun (WGS) entry which is preliminary data.</text>
</comment>
<accession>A0A820K960</accession>
<dbReference type="Proteomes" id="UP000663868">
    <property type="component" value="Unassembled WGS sequence"/>
</dbReference>
<reference evidence="1" key="1">
    <citation type="submission" date="2021-02" db="EMBL/GenBank/DDBJ databases">
        <authorList>
            <person name="Nowell W R."/>
        </authorList>
    </citation>
    <scope>NUCLEOTIDE SEQUENCE</scope>
</reference>
<organism evidence="1 2">
    <name type="scientific">Adineta steineri</name>
    <dbReference type="NCBI Taxonomy" id="433720"/>
    <lineage>
        <taxon>Eukaryota</taxon>
        <taxon>Metazoa</taxon>
        <taxon>Spiralia</taxon>
        <taxon>Gnathifera</taxon>
        <taxon>Rotifera</taxon>
        <taxon>Eurotatoria</taxon>
        <taxon>Bdelloidea</taxon>
        <taxon>Adinetida</taxon>
        <taxon>Adinetidae</taxon>
        <taxon>Adineta</taxon>
    </lineage>
</organism>
<gene>
    <name evidence="1" type="ORF">KXQ929_LOCUS47556</name>
</gene>
<dbReference type="AlphaFoldDB" id="A0A820K960"/>
<proteinExistence type="predicted"/>
<sequence length="180" mass="20638">MKFFEPIIKDLNHLQTTDLVIQTFNGQLHFAFSLFAADNLASHEIGGFQQHFNSGQFCRLCHISYKFRLIPLTEISFLPRTVTTHDAYVRQAVNLFNIRPVAGVVGESRLSKLIAFHAIKSLPNDLMHDYAEGVCPLIVLAMLKEVSAKRLMTYNQIEQKIHTFSYGMNDQQVRNYAYLN</sequence>
<evidence type="ECO:0000313" key="2">
    <source>
        <dbReference type="Proteomes" id="UP000663868"/>
    </source>
</evidence>
<name>A0A820K960_9BILA</name>
<dbReference type="EMBL" id="CAJOBB010017341">
    <property type="protein sequence ID" value="CAF4338107.1"/>
    <property type="molecule type" value="Genomic_DNA"/>
</dbReference>